<evidence type="ECO:0000313" key="2">
    <source>
        <dbReference type="EMBL" id="NYE17607.1"/>
    </source>
</evidence>
<dbReference type="Proteomes" id="UP000591272">
    <property type="component" value="Unassembled WGS sequence"/>
</dbReference>
<evidence type="ECO:0000313" key="3">
    <source>
        <dbReference type="Proteomes" id="UP000591272"/>
    </source>
</evidence>
<dbReference type="RefSeq" id="WP_179837921.1">
    <property type="nucleotide sequence ID" value="NZ_BMRD01000003.1"/>
</dbReference>
<comment type="caution">
    <text evidence="2">The sequence shown here is derived from an EMBL/GenBank/DDBJ whole genome shotgun (WGS) entry which is preliminary data.</text>
</comment>
<feature type="region of interest" description="Disordered" evidence="1">
    <location>
        <begin position="132"/>
        <end position="152"/>
    </location>
</feature>
<feature type="region of interest" description="Disordered" evidence="1">
    <location>
        <begin position="41"/>
        <end position="62"/>
    </location>
</feature>
<organism evidence="2 3">
    <name type="scientific">Actinomadura citrea</name>
    <dbReference type="NCBI Taxonomy" id="46158"/>
    <lineage>
        <taxon>Bacteria</taxon>
        <taxon>Bacillati</taxon>
        <taxon>Actinomycetota</taxon>
        <taxon>Actinomycetes</taxon>
        <taxon>Streptosporangiales</taxon>
        <taxon>Thermomonosporaceae</taxon>
        <taxon>Actinomadura</taxon>
    </lineage>
</organism>
<reference evidence="2 3" key="1">
    <citation type="submission" date="2020-07" db="EMBL/GenBank/DDBJ databases">
        <title>Sequencing the genomes of 1000 actinobacteria strains.</title>
        <authorList>
            <person name="Klenk H.-P."/>
        </authorList>
    </citation>
    <scope>NUCLEOTIDE SEQUENCE [LARGE SCALE GENOMIC DNA]</scope>
    <source>
        <strain evidence="2 3">DSM 43461</strain>
    </source>
</reference>
<dbReference type="EMBL" id="JACCBT010000001">
    <property type="protein sequence ID" value="NYE17607.1"/>
    <property type="molecule type" value="Genomic_DNA"/>
</dbReference>
<sequence length="220" mass="23888">MPRNEQKLYEIARAHWCAPGERLVMGDHAAGHIGATVRGLSAAPHPPAVPGGSSVPDPSWPLPTDPVRTGRFWYDEWADDPVIWGWAHAPGPDAAAAAVAAHMTGYTDEAWLLLTDRRLAVSVESRFARPSARPGGLRGRVRGARGDHSDDPAGPLTTCWEIPFTAVRGLRALPLGRTPQPEWFIRIDFTDGSAFDFRPRRGAKAPDYVQSVYSGLTSGH</sequence>
<dbReference type="AlphaFoldDB" id="A0A7Y9GJE5"/>
<evidence type="ECO:0000256" key="1">
    <source>
        <dbReference type="SAM" id="MobiDB-lite"/>
    </source>
</evidence>
<keyword evidence="3" id="KW-1185">Reference proteome</keyword>
<name>A0A7Y9GJE5_9ACTN</name>
<protein>
    <submittedName>
        <fullName evidence="2">Uncharacterized protein</fullName>
    </submittedName>
</protein>
<accession>A0A7Y9GJE5</accession>
<proteinExistence type="predicted"/>
<gene>
    <name evidence="2" type="ORF">BJ999_007903</name>
</gene>